<protein>
    <submittedName>
        <fullName evidence="2">Uncharacterized protein</fullName>
    </submittedName>
</protein>
<gene>
    <name evidence="2" type="ORF">SDC9_161348</name>
</gene>
<feature type="region of interest" description="Disordered" evidence="1">
    <location>
        <begin position="82"/>
        <end position="113"/>
    </location>
</feature>
<dbReference type="EMBL" id="VSSQ01060606">
    <property type="protein sequence ID" value="MPN14022.1"/>
    <property type="molecule type" value="Genomic_DNA"/>
</dbReference>
<reference evidence="2" key="1">
    <citation type="submission" date="2019-08" db="EMBL/GenBank/DDBJ databases">
        <authorList>
            <person name="Kucharzyk K."/>
            <person name="Murdoch R.W."/>
            <person name="Higgins S."/>
            <person name="Loffler F."/>
        </authorList>
    </citation>
    <scope>NUCLEOTIDE SEQUENCE</scope>
</reference>
<name>A0A645FKD5_9ZZZZ</name>
<evidence type="ECO:0000313" key="2">
    <source>
        <dbReference type="EMBL" id="MPN14022.1"/>
    </source>
</evidence>
<accession>A0A645FKD5</accession>
<sequence length="127" mass="15149">MHRKHPRNALDRVHATKIEAQCLWRKHQATKHDRRRHRGHQQHHEQRDQRQQRPAEKAMKAVQHQDHIERHLAFENEGLADQAIHPFRHPATQHPQGSDTSHRPEEGRQLARLRNLPFLTGLFKSSR</sequence>
<dbReference type="AlphaFoldDB" id="A0A645FKD5"/>
<feature type="compositionally biased region" description="Basic residues" evidence="1">
    <location>
        <begin position="24"/>
        <end position="41"/>
    </location>
</feature>
<proteinExistence type="predicted"/>
<feature type="region of interest" description="Disordered" evidence="1">
    <location>
        <begin position="22"/>
        <end position="65"/>
    </location>
</feature>
<organism evidence="2">
    <name type="scientific">bioreactor metagenome</name>
    <dbReference type="NCBI Taxonomy" id="1076179"/>
    <lineage>
        <taxon>unclassified sequences</taxon>
        <taxon>metagenomes</taxon>
        <taxon>ecological metagenomes</taxon>
    </lineage>
</organism>
<evidence type="ECO:0000256" key="1">
    <source>
        <dbReference type="SAM" id="MobiDB-lite"/>
    </source>
</evidence>
<feature type="compositionally biased region" description="Basic and acidic residues" evidence="1">
    <location>
        <begin position="42"/>
        <end position="65"/>
    </location>
</feature>
<comment type="caution">
    <text evidence="2">The sequence shown here is derived from an EMBL/GenBank/DDBJ whole genome shotgun (WGS) entry which is preliminary data.</text>
</comment>
<feature type="compositionally biased region" description="Basic and acidic residues" evidence="1">
    <location>
        <begin position="100"/>
        <end position="109"/>
    </location>
</feature>